<evidence type="ECO:0000313" key="2">
    <source>
        <dbReference type="EMBL" id="OQK16711.1"/>
    </source>
</evidence>
<evidence type="ECO:0000256" key="1">
    <source>
        <dbReference type="SAM" id="Phobius"/>
    </source>
</evidence>
<keyword evidence="1" id="KW-0472">Membrane</keyword>
<feature type="transmembrane region" description="Helical" evidence="1">
    <location>
        <begin position="32"/>
        <end position="52"/>
    </location>
</feature>
<accession>A0A1V8M573</accession>
<proteinExistence type="predicted"/>
<dbReference type="Proteomes" id="UP000191980">
    <property type="component" value="Unassembled WGS sequence"/>
</dbReference>
<dbReference type="STRING" id="1420851.AU255_02040"/>
<feature type="transmembrane region" description="Helical" evidence="1">
    <location>
        <begin position="332"/>
        <end position="355"/>
    </location>
</feature>
<organism evidence="2 3">
    <name type="scientific">Methyloprofundus sedimenti</name>
    <dbReference type="NCBI Taxonomy" id="1420851"/>
    <lineage>
        <taxon>Bacteria</taxon>
        <taxon>Pseudomonadati</taxon>
        <taxon>Pseudomonadota</taxon>
        <taxon>Gammaproteobacteria</taxon>
        <taxon>Methylococcales</taxon>
        <taxon>Methylococcaceae</taxon>
        <taxon>Methyloprofundus</taxon>
    </lineage>
</organism>
<feature type="transmembrane region" description="Helical" evidence="1">
    <location>
        <begin position="141"/>
        <end position="168"/>
    </location>
</feature>
<sequence>MGTIKLINRRARALAIQNMRKLLTKYSSDNTIPGFVWFILVITLGTVLRLAIAQRGYNFDITSYRIVADIAAGGGNVYAETQRYNYGPVWFYILSFLDYLPFPASDPLLSLRWKVTSFLSLTDIAIATCLYRWYGLKIATLFFLNPIAIIITGYHSQFENLAIFIALLSVKTIDHNENHLSYSTLAGLVLLGLSLSIKHILFLFPLWLAFKNNRWRDKLLTICIPYTFFLATFLPFLPEGADGILNHVFLYRSFSNAPFWFGSAPGVIVDKIPVFLLFLGTLTLLGLVLRSKKPLDSLYLYTISLLVFSSAIANQYLAICIVGISVHSNFMYLLYTIAGTLYLLASADGLHIEFFQHYLGSNGNSSVIGYQELIFLLFLGLVLQLINKESKNQLIHLCKKQTRYIRNEIMAQIKSSW</sequence>
<dbReference type="AlphaFoldDB" id="A0A1V8M573"/>
<reference evidence="2 3" key="1">
    <citation type="submission" date="2015-12" db="EMBL/GenBank/DDBJ databases">
        <authorList>
            <person name="Shamseldin A."/>
            <person name="Moawad H."/>
            <person name="Abd El-Rahim W.M."/>
            <person name="Sadowsky M.J."/>
        </authorList>
    </citation>
    <scope>NUCLEOTIDE SEQUENCE [LARGE SCALE GENOMIC DNA]</scope>
    <source>
        <strain evidence="2 3">WF1</strain>
    </source>
</reference>
<evidence type="ECO:0000313" key="3">
    <source>
        <dbReference type="Proteomes" id="UP000191980"/>
    </source>
</evidence>
<dbReference type="EMBL" id="LPUF01000001">
    <property type="protein sequence ID" value="OQK16711.1"/>
    <property type="molecule type" value="Genomic_DNA"/>
</dbReference>
<keyword evidence="1" id="KW-1133">Transmembrane helix</keyword>
<feature type="transmembrane region" description="Helical" evidence="1">
    <location>
        <begin position="219"/>
        <end position="237"/>
    </location>
</feature>
<feature type="transmembrane region" description="Helical" evidence="1">
    <location>
        <begin position="272"/>
        <end position="289"/>
    </location>
</feature>
<feature type="transmembrane region" description="Helical" evidence="1">
    <location>
        <begin position="367"/>
        <end position="386"/>
    </location>
</feature>
<keyword evidence="3" id="KW-1185">Reference proteome</keyword>
<protein>
    <recommendedName>
        <fullName evidence="4">Glycosyltransferase RgtA/B/C/D-like domain-containing protein</fullName>
    </recommendedName>
</protein>
<feature type="transmembrane region" description="Helical" evidence="1">
    <location>
        <begin position="180"/>
        <end position="207"/>
    </location>
</feature>
<comment type="caution">
    <text evidence="2">The sequence shown here is derived from an EMBL/GenBank/DDBJ whole genome shotgun (WGS) entry which is preliminary data.</text>
</comment>
<name>A0A1V8M573_9GAMM</name>
<keyword evidence="1" id="KW-0812">Transmembrane</keyword>
<feature type="transmembrane region" description="Helical" evidence="1">
    <location>
        <begin position="298"/>
        <end position="326"/>
    </location>
</feature>
<gene>
    <name evidence="2" type="ORF">AU255_02040</name>
</gene>
<evidence type="ECO:0008006" key="4">
    <source>
        <dbReference type="Google" id="ProtNLM"/>
    </source>
</evidence>